<comment type="caution">
    <text evidence="2">The sequence shown here is derived from an EMBL/GenBank/DDBJ whole genome shotgun (WGS) entry which is preliminary data.</text>
</comment>
<evidence type="ECO:0000313" key="2">
    <source>
        <dbReference type="EMBL" id="GFT99766.1"/>
    </source>
</evidence>
<proteinExistence type="predicted"/>
<keyword evidence="3" id="KW-1185">Reference proteome</keyword>
<feature type="region of interest" description="Disordered" evidence="1">
    <location>
        <begin position="1"/>
        <end position="36"/>
    </location>
</feature>
<reference evidence="2" key="1">
    <citation type="submission" date="2020-08" db="EMBL/GenBank/DDBJ databases">
        <title>Multicomponent nature underlies the extraordinary mechanical properties of spider dragline silk.</title>
        <authorList>
            <person name="Kono N."/>
            <person name="Nakamura H."/>
            <person name="Mori M."/>
            <person name="Yoshida Y."/>
            <person name="Ohtoshi R."/>
            <person name="Malay A.D."/>
            <person name="Moran D.A.P."/>
            <person name="Tomita M."/>
            <person name="Numata K."/>
            <person name="Arakawa K."/>
        </authorList>
    </citation>
    <scope>NUCLEOTIDE SEQUENCE</scope>
</reference>
<sequence length="36" mass="4102">VFKDADGRPRRDAQPTAHETSDVAEELLRLKGRTHE</sequence>
<organism evidence="2 3">
    <name type="scientific">Nephila pilipes</name>
    <name type="common">Giant wood spider</name>
    <name type="synonym">Nephila maculata</name>
    <dbReference type="NCBI Taxonomy" id="299642"/>
    <lineage>
        <taxon>Eukaryota</taxon>
        <taxon>Metazoa</taxon>
        <taxon>Ecdysozoa</taxon>
        <taxon>Arthropoda</taxon>
        <taxon>Chelicerata</taxon>
        <taxon>Arachnida</taxon>
        <taxon>Araneae</taxon>
        <taxon>Araneomorphae</taxon>
        <taxon>Entelegynae</taxon>
        <taxon>Araneoidea</taxon>
        <taxon>Nephilidae</taxon>
        <taxon>Nephila</taxon>
    </lineage>
</organism>
<dbReference type="EMBL" id="BMAW01027005">
    <property type="protein sequence ID" value="GFT99766.1"/>
    <property type="molecule type" value="Genomic_DNA"/>
</dbReference>
<dbReference type="AlphaFoldDB" id="A0A8X6UB08"/>
<dbReference type="Proteomes" id="UP000887013">
    <property type="component" value="Unassembled WGS sequence"/>
</dbReference>
<gene>
    <name evidence="2" type="ORF">NPIL_519641</name>
</gene>
<feature type="non-terminal residue" evidence="2">
    <location>
        <position position="1"/>
    </location>
</feature>
<evidence type="ECO:0000313" key="3">
    <source>
        <dbReference type="Proteomes" id="UP000887013"/>
    </source>
</evidence>
<name>A0A8X6UB08_NEPPI</name>
<evidence type="ECO:0000256" key="1">
    <source>
        <dbReference type="SAM" id="MobiDB-lite"/>
    </source>
</evidence>
<protein>
    <submittedName>
        <fullName evidence="2">Uncharacterized protein</fullName>
    </submittedName>
</protein>
<feature type="compositionally biased region" description="Basic and acidic residues" evidence="1">
    <location>
        <begin position="26"/>
        <end position="36"/>
    </location>
</feature>
<accession>A0A8X6UB08</accession>
<feature type="compositionally biased region" description="Basic and acidic residues" evidence="1">
    <location>
        <begin position="1"/>
        <end position="13"/>
    </location>
</feature>